<organism evidence="8 9">
    <name type="scientific">Caenorhabditis auriculariae</name>
    <dbReference type="NCBI Taxonomy" id="2777116"/>
    <lineage>
        <taxon>Eukaryota</taxon>
        <taxon>Metazoa</taxon>
        <taxon>Ecdysozoa</taxon>
        <taxon>Nematoda</taxon>
        <taxon>Chromadorea</taxon>
        <taxon>Rhabditida</taxon>
        <taxon>Rhabditina</taxon>
        <taxon>Rhabditomorpha</taxon>
        <taxon>Rhabditoidea</taxon>
        <taxon>Rhabditidae</taxon>
        <taxon>Peloderinae</taxon>
        <taxon>Caenorhabditis</taxon>
    </lineage>
</organism>
<dbReference type="SUPFAM" id="SSF46689">
    <property type="entry name" value="Homeodomain-like"/>
    <property type="match status" value="1"/>
</dbReference>
<proteinExistence type="predicted"/>
<protein>
    <recommendedName>
        <fullName evidence="7">Homeobox domain-containing protein</fullName>
    </recommendedName>
</protein>
<evidence type="ECO:0000259" key="7">
    <source>
        <dbReference type="PROSITE" id="PS50071"/>
    </source>
</evidence>
<dbReference type="InterPro" id="IPR008422">
    <property type="entry name" value="KN_HD"/>
</dbReference>
<feature type="region of interest" description="Disordered" evidence="6">
    <location>
        <begin position="361"/>
        <end position="400"/>
    </location>
</feature>
<name>A0A8S1HNL7_9PELO</name>
<dbReference type="Pfam" id="PF05920">
    <property type="entry name" value="Homeobox_KN"/>
    <property type="match status" value="1"/>
</dbReference>
<keyword evidence="4 5" id="KW-0539">Nucleus</keyword>
<reference evidence="8" key="1">
    <citation type="submission" date="2020-10" db="EMBL/GenBank/DDBJ databases">
        <authorList>
            <person name="Kikuchi T."/>
        </authorList>
    </citation>
    <scope>NUCLEOTIDE SEQUENCE</scope>
    <source>
        <strain evidence="8">NKZ352</strain>
    </source>
</reference>
<evidence type="ECO:0000256" key="6">
    <source>
        <dbReference type="SAM" id="MobiDB-lite"/>
    </source>
</evidence>
<keyword evidence="2 5" id="KW-0238">DNA-binding</keyword>
<dbReference type="GO" id="GO:0005634">
    <property type="term" value="C:nucleus"/>
    <property type="evidence" value="ECO:0007669"/>
    <property type="project" value="UniProtKB-SubCell"/>
</dbReference>
<sequence length="469" mass="51342">MADVVSTPETDVDKQPRGLTLSETIDKVIADVTAEAMEPLKQLNTNTESGDFNASPDALLLSPAHSHSTNADVTMDLGEEITVATAISSDKARSRQLNVMLDKYLAKTGNNLYPHRDEKERLAKEMNVTFQQVNRWFANRRRKQTKRSKMAVNSPVMMMATSAAVSKEVTSRVNSPLQSNENAPPTLNGQQLTNAVLDAINALSVQQGHASKPEAVNLLEEEEKMEQSNLNVNINTPEPLANDAAAENPMAGLINVNTTAGEVAAKLLALQQSQPAMQQLVMALLTQQLQPFNNPQLQALALQQQIFSHQLAQIALAQQAAPANQWGGSSISASPVVNSDSEVSDLAELSPRSPLHGIQQTGLHQYYGGPSLQPTPSDSGLVYAQHAPQRPNSPPFKDPHNIADPEILRLLDGETSEPIRRPQYPYLFEPEFMASSTCEKINVLTDREMLAVDVLYRFPNNDKRVTTFE</sequence>
<evidence type="ECO:0000256" key="3">
    <source>
        <dbReference type="ARBA" id="ARBA00023155"/>
    </source>
</evidence>
<evidence type="ECO:0000256" key="5">
    <source>
        <dbReference type="PROSITE-ProRule" id="PRU00108"/>
    </source>
</evidence>
<accession>A0A8S1HNL7</accession>
<dbReference type="InterPro" id="IPR009057">
    <property type="entry name" value="Homeodomain-like_sf"/>
</dbReference>
<gene>
    <name evidence="8" type="ORF">CAUJ_LOCUS13503</name>
</gene>
<keyword evidence="9" id="KW-1185">Reference proteome</keyword>
<dbReference type="EMBL" id="CAJGYM010000099">
    <property type="protein sequence ID" value="CAD6197594.1"/>
    <property type="molecule type" value="Genomic_DNA"/>
</dbReference>
<dbReference type="OrthoDB" id="21495at2759"/>
<dbReference type="AlphaFoldDB" id="A0A8S1HNL7"/>
<dbReference type="GO" id="GO:0003677">
    <property type="term" value="F:DNA binding"/>
    <property type="evidence" value="ECO:0007669"/>
    <property type="project" value="UniProtKB-UniRule"/>
</dbReference>
<comment type="caution">
    <text evidence="8">The sequence shown here is derived from an EMBL/GenBank/DDBJ whole genome shotgun (WGS) entry which is preliminary data.</text>
</comment>
<evidence type="ECO:0000256" key="2">
    <source>
        <dbReference type="ARBA" id="ARBA00023125"/>
    </source>
</evidence>
<dbReference type="GO" id="GO:0006355">
    <property type="term" value="P:regulation of DNA-templated transcription"/>
    <property type="evidence" value="ECO:0007669"/>
    <property type="project" value="InterPro"/>
</dbReference>
<evidence type="ECO:0000313" key="9">
    <source>
        <dbReference type="Proteomes" id="UP000835052"/>
    </source>
</evidence>
<dbReference type="InterPro" id="IPR001356">
    <property type="entry name" value="HD"/>
</dbReference>
<dbReference type="Proteomes" id="UP000835052">
    <property type="component" value="Unassembled WGS sequence"/>
</dbReference>
<evidence type="ECO:0000256" key="1">
    <source>
        <dbReference type="ARBA" id="ARBA00004123"/>
    </source>
</evidence>
<evidence type="ECO:0000256" key="4">
    <source>
        <dbReference type="ARBA" id="ARBA00023242"/>
    </source>
</evidence>
<feature type="domain" description="Homeobox" evidence="7">
    <location>
        <begin position="101"/>
        <end position="147"/>
    </location>
</feature>
<dbReference type="PROSITE" id="PS50071">
    <property type="entry name" value="HOMEOBOX_2"/>
    <property type="match status" value="1"/>
</dbReference>
<dbReference type="Gene3D" id="1.10.10.60">
    <property type="entry name" value="Homeodomain-like"/>
    <property type="match status" value="1"/>
</dbReference>
<keyword evidence="3 5" id="KW-0371">Homeobox</keyword>
<comment type="subcellular location">
    <subcellularLocation>
        <location evidence="1 5">Nucleus</location>
    </subcellularLocation>
</comment>
<evidence type="ECO:0000313" key="8">
    <source>
        <dbReference type="EMBL" id="CAD6197594.1"/>
    </source>
</evidence>
<feature type="DNA-binding region" description="Homeobox" evidence="5">
    <location>
        <begin position="103"/>
        <end position="148"/>
    </location>
</feature>
<dbReference type="CDD" id="cd00086">
    <property type="entry name" value="homeodomain"/>
    <property type="match status" value="1"/>
</dbReference>
<dbReference type="SMART" id="SM00389">
    <property type="entry name" value="HOX"/>
    <property type="match status" value="1"/>
</dbReference>